<comment type="subcellular location">
    <subcellularLocation>
        <location evidence="1">Nucleus</location>
    </subcellularLocation>
</comment>
<feature type="region of interest" description="Disordered" evidence="8">
    <location>
        <begin position="47"/>
        <end position="75"/>
    </location>
</feature>
<accession>A0A915PY09</accession>
<name>A0A915PY09_9BILA</name>
<evidence type="ECO:0000259" key="9">
    <source>
        <dbReference type="SMART" id="SM00385"/>
    </source>
</evidence>
<dbReference type="InterPro" id="IPR002719">
    <property type="entry name" value="RB_B"/>
</dbReference>
<proteinExistence type="inferred from homology"/>
<dbReference type="AlphaFoldDB" id="A0A915PY09"/>
<reference evidence="13" key="1">
    <citation type="submission" date="2022-11" db="UniProtKB">
        <authorList>
            <consortium name="WormBaseParasite"/>
        </authorList>
    </citation>
    <scope>IDENTIFICATION</scope>
</reference>
<feature type="domain" description="Retinoblastoma-associated protein A-box" evidence="11">
    <location>
        <begin position="461"/>
        <end position="661"/>
    </location>
</feature>
<keyword evidence="12" id="KW-1185">Reference proteome</keyword>
<evidence type="ECO:0000313" key="13">
    <source>
        <dbReference type="WBParaSite" id="sdigi.contig349.g7646.t1"/>
    </source>
</evidence>
<evidence type="ECO:0000256" key="1">
    <source>
        <dbReference type="ARBA" id="ARBA00004123"/>
    </source>
</evidence>
<sequence>MLFHLWRNFWFCINGPVEYRGSPGGHLDVVTVETGWTFRSTRLAKMAEDNDAKSETFSRSPPTGQSETTDDLHPEPSTAFLNICRQLDPEMSEDFIEKAWKQYDTVGKQYVLEGKQSAWYSCSIYLSMWQGSLLERATPKKYSLAKLLRICKISVLEFFEKVTKWVEMVNGPRRLKDHINRVQSSLAVVAVVFKKLLPIFRKIFAPPCSNDDSTKGLNCKKLFSLLWTLFIVMRKQFNSNDLMNSFHLLLCTVDFIFQDLRRSELSSLLDGDFINAIEMQPEEDSILETLCQIFEGVVLDAKHFRTHCWLPRMRKMSEEKTIEAAEDLTNFVANEFINKKKLDKMYEELIVKRGEMDERMFLPSDISVVFDEAYDGIHGLLESRPGTSFASSSTVEITKIGECAVQRLRRSEDGDNLVDADMLLRLSTQSCLERLQDQRQQRTPLSGRGYVISAEQYCPATPVAASLYNASKLEALLQDNWKRMDVEVEGILCHSCQDPMTKITSIVSQLSERLEEVVENEGQSEGVEYDTTFHEMFAVRKSNTECLFFRFLHKIALSEKDRLGSGSIAKLSAVLLREDFLKALYVCSLQLVLFTYESIREFPWSLEIMKLSAIHFYKVIELIIRADSSLSREMVKHLNKVEERVLEEFAWSLDSPLWPSLHRRADGVPSSQAVSLESVEGYSMRQPSLSQRYTLSPIKPLAAKRRLEFDDDDSSCVAVKRRAPDTESSAPISATLLFFRKVYYLAAVRLRDLCERVRLDEKGRQRAWTLFEHVLRTETSLMAGRHLDQNLMCCLYVVAKIGQQNISFHDIMYHYRHQPQAASRVYRRVLVKSPSSLPIVLDDGASHDSVGSTSGDKFRSESSASSVVATGIATPEHQNVEYIDLIKYYNHVFIARVKSFVQKLQPGFAESGISLLSIPVVQCNRLSPQRSVSDRITVTPMPSSLPSSPSRPYRYIFDKTPVKELNSINLIMHSAGRTMPQLASGGFHQVDPLYIWEKKEVLSIIILGFLAWVYRVEISNEENKDCQEKEKAY</sequence>
<dbReference type="GO" id="GO:0000785">
    <property type="term" value="C:chromatin"/>
    <property type="evidence" value="ECO:0007669"/>
    <property type="project" value="TreeGrafter"/>
</dbReference>
<organism evidence="12 13">
    <name type="scientific">Setaria digitata</name>
    <dbReference type="NCBI Taxonomy" id="48799"/>
    <lineage>
        <taxon>Eukaryota</taxon>
        <taxon>Metazoa</taxon>
        <taxon>Ecdysozoa</taxon>
        <taxon>Nematoda</taxon>
        <taxon>Chromadorea</taxon>
        <taxon>Rhabditida</taxon>
        <taxon>Spirurina</taxon>
        <taxon>Spiruromorpha</taxon>
        <taxon>Filarioidea</taxon>
        <taxon>Setariidae</taxon>
        <taxon>Setaria</taxon>
    </lineage>
</organism>
<dbReference type="InterPro" id="IPR013763">
    <property type="entry name" value="Cyclin-like_dom"/>
</dbReference>
<evidence type="ECO:0000313" key="12">
    <source>
        <dbReference type="Proteomes" id="UP000887581"/>
    </source>
</evidence>
<feature type="compositionally biased region" description="Basic and acidic residues" evidence="8">
    <location>
        <begin position="47"/>
        <end position="56"/>
    </location>
</feature>
<dbReference type="InterPro" id="IPR002720">
    <property type="entry name" value="RB_A"/>
</dbReference>
<dbReference type="InterPro" id="IPR036915">
    <property type="entry name" value="Cyclin-like_sf"/>
</dbReference>
<dbReference type="SMART" id="SM01367">
    <property type="entry name" value="DUF3452"/>
    <property type="match status" value="1"/>
</dbReference>
<keyword evidence="6" id="KW-0539">Nucleus</keyword>
<keyword evidence="3" id="KW-0678">Repressor</keyword>
<dbReference type="GO" id="GO:0006357">
    <property type="term" value="P:regulation of transcription by RNA polymerase II"/>
    <property type="evidence" value="ECO:0007669"/>
    <property type="project" value="InterPro"/>
</dbReference>
<keyword evidence="7" id="KW-0131">Cell cycle</keyword>
<evidence type="ECO:0000256" key="8">
    <source>
        <dbReference type="SAM" id="MobiDB-lite"/>
    </source>
</evidence>
<evidence type="ECO:0000256" key="3">
    <source>
        <dbReference type="ARBA" id="ARBA00022491"/>
    </source>
</evidence>
<dbReference type="InterPro" id="IPR024599">
    <property type="entry name" value="RB_N"/>
</dbReference>
<keyword evidence="5" id="KW-0804">Transcription</keyword>
<feature type="domain" description="Cyclin-like" evidence="9">
    <location>
        <begin position="748"/>
        <end position="831"/>
    </location>
</feature>
<evidence type="ECO:0000259" key="11">
    <source>
        <dbReference type="SMART" id="SM01368"/>
    </source>
</evidence>
<protein>
    <submittedName>
        <fullName evidence="13">Retinoblastoma-related protein</fullName>
    </submittedName>
</protein>
<dbReference type="SUPFAM" id="SSF47954">
    <property type="entry name" value="Cyclin-like"/>
    <property type="match status" value="2"/>
</dbReference>
<evidence type="ECO:0000256" key="5">
    <source>
        <dbReference type="ARBA" id="ARBA00023163"/>
    </source>
</evidence>
<dbReference type="Pfam" id="PF11934">
    <property type="entry name" value="DUF3452"/>
    <property type="match status" value="1"/>
</dbReference>
<evidence type="ECO:0000256" key="7">
    <source>
        <dbReference type="ARBA" id="ARBA00023306"/>
    </source>
</evidence>
<dbReference type="Pfam" id="PF01858">
    <property type="entry name" value="RB_A"/>
    <property type="match status" value="1"/>
</dbReference>
<keyword evidence="4" id="KW-0805">Transcription regulation</keyword>
<dbReference type="GO" id="GO:0030154">
    <property type="term" value="P:cell differentiation"/>
    <property type="evidence" value="ECO:0007669"/>
    <property type="project" value="TreeGrafter"/>
</dbReference>
<dbReference type="InterPro" id="IPR028309">
    <property type="entry name" value="RB_fam"/>
</dbReference>
<dbReference type="Proteomes" id="UP000887581">
    <property type="component" value="Unplaced"/>
</dbReference>
<dbReference type="PANTHER" id="PTHR13742">
    <property type="entry name" value="RETINOBLASTOMA-ASSOCIATED PROTEIN RB -RELATED"/>
    <property type="match status" value="1"/>
</dbReference>
<evidence type="ECO:0000256" key="2">
    <source>
        <dbReference type="ARBA" id="ARBA00009475"/>
    </source>
</evidence>
<evidence type="ECO:0000256" key="4">
    <source>
        <dbReference type="ARBA" id="ARBA00023015"/>
    </source>
</evidence>
<dbReference type="GO" id="GO:2000134">
    <property type="term" value="P:negative regulation of G1/S transition of mitotic cell cycle"/>
    <property type="evidence" value="ECO:0007669"/>
    <property type="project" value="TreeGrafter"/>
</dbReference>
<dbReference type="GO" id="GO:0000977">
    <property type="term" value="F:RNA polymerase II transcription regulatory region sequence-specific DNA binding"/>
    <property type="evidence" value="ECO:0007669"/>
    <property type="project" value="TreeGrafter"/>
</dbReference>
<dbReference type="GO" id="GO:0005667">
    <property type="term" value="C:transcription regulator complex"/>
    <property type="evidence" value="ECO:0007669"/>
    <property type="project" value="TreeGrafter"/>
</dbReference>
<dbReference type="Gene3D" id="1.10.472.10">
    <property type="entry name" value="Cyclin-like"/>
    <property type="match status" value="2"/>
</dbReference>
<evidence type="ECO:0000259" key="10">
    <source>
        <dbReference type="SMART" id="SM01367"/>
    </source>
</evidence>
<evidence type="ECO:0000256" key="6">
    <source>
        <dbReference type="ARBA" id="ARBA00023242"/>
    </source>
</evidence>
<dbReference type="Gene3D" id="1.10.472.140">
    <property type="match status" value="1"/>
</dbReference>
<dbReference type="Pfam" id="PF01857">
    <property type="entry name" value="RB_B"/>
    <property type="match status" value="1"/>
</dbReference>
<dbReference type="WBParaSite" id="sdigi.contig349.g7646.t1">
    <property type="protein sequence ID" value="sdigi.contig349.g7646.t1"/>
    <property type="gene ID" value="sdigi.contig349.g7646"/>
</dbReference>
<dbReference type="SMART" id="SM00385">
    <property type="entry name" value="CYCLIN"/>
    <property type="match status" value="1"/>
</dbReference>
<dbReference type="SMART" id="SM01368">
    <property type="entry name" value="RB_A"/>
    <property type="match status" value="1"/>
</dbReference>
<feature type="domain" description="Retinoblastoma-associated protein N-terminal" evidence="10">
    <location>
        <begin position="134"/>
        <end position="259"/>
    </location>
</feature>
<dbReference type="GO" id="GO:0005634">
    <property type="term" value="C:nucleus"/>
    <property type="evidence" value="ECO:0007669"/>
    <property type="project" value="UniProtKB-SubCell"/>
</dbReference>
<dbReference type="PANTHER" id="PTHR13742:SF17">
    <property type="entry name" value="RE32990P-RELATED"/>
    <property type="match status" value="1"/>
</dbReference>
<feature type="compositionally biased region" description="Polar residues" evidence="8">
    <location>
        <begin position="57"/>
        <end position="67"/>
    </location>
</feature>
<comment type="similarity">
    <text evidence="2">Belongs to the retinoblastoma protein (RB) family.</text>
</comment>